<proteinExistence type="predicted"/>
<accession>A0A1M7ICK1</accession>
<evidence type="ECO:0000313" key="1">
    <source>
        <dbReference type="EMBL" id="SHM38494.1"/>
    </source>
</evidence>
<protein>
    <recommendedName>
        <fullName evidence="3">Arc-like DNA binding domain-containing protein</fullName>
    </recommendedName>
</protein>
<dbReference type="AlphaFoldDB" id="A0A1M7ICK1"/>
<organism evidence="1 2">
    <name type="scientific">Ruminococcus flavefaciens</name>
    <dbReference type="NCBI Taxonomy" id="1265"/>
    <lineage>
        <taxon>Bacteria</taxon>
        <taxon>Bacillati</taxon>
        <taxon>Bacillota</taxon>
        <taxon>Clostridia</taxon>
        <taxon>Eubacteriales</taxon>
        <taxon>Oscillospiraceae</taxon>
        <taxon>Ruminococcus</taxon>
    </lineage>
</organism>
<evidence type="ECO:0008006" key="3">
    <source>
        <dbReference type="Google" id="ProtNLM"/>
    </source>
</evidence>
<gene>
    <name evidence="1" type="ORF">SAMN04487860_10444</name>
</gene>
<evidence type="ECO:0000313" key="2">
    <source>
        <dbReference type="Proteomes" id="UP000184394"/>
    </source>
</evidence>
<dbReference type="Proteomes" id="UP000184394">
    <property type="component" value="Unassembled WGS sequence"/>
</dbReference>
<reference evidence="1 2" key="1">
    <citation type="submission" date="2016-11" db="EMBL/GenBank/DDBJ databases">
        <authorList>
            <person name="Jaros S."/>
            <person name="Januszkiewicz K."/>
            <person name="Wedrychowicz H."/>
        </authorList>
    </citation>
    <scope>NUCLEOTIDE SEQUENCE [LARGE SCALE GENOMIC DNA]</scope>
    <source>
        <strain evidence="1 2">Y1</strain>
    </source>
</reference>
<name>A0A1M7ICK1_RUMFL</name>
<dbReference type="EMBL" id="FRCT01000004">
    <property type="protein sequence ID" value="SHM38494.1"/>
    <property type="molecule type" value="Genomic_DNA"/>
</dbReference>
<dbReference type="RefSeq" id="WP_072949601.1">
    <property type="nucleotide sequence ID" value="NZ_FRCT01000004.1"/>
</dbReference>
<dbReference type="OrthoDB" id="1823245at2"/>
<sequence length="91" mass="10688">MKDHKEESKMLSFRVPKSVIKDLEDTAKENNRTRSEEALYRIKHYPVPLTPSLMGELENAKNQKYGNLKPDMPPEAIQTYEEVASLWRRLK</sequence>